<comment type="subcellular location">
    <subcellularLocation>
        <location evidence="1 3">Mitochondrion matrix</location>
    </subcellularLocation>
</comment>
<dbReference type="OrthoDB" id="1715808at2759"/>
<reference evidence="6 7" key="1">
    <citation type="submission" date="2016-02" db="EMBL/GenBank/DDBJ databases">
        <title>Genome analysis of coral dinoflagellate symbionts highlights evolutionary adaptations to a symbiotic lifestyle.</title>
        <authorList>
            <person name="Aranda M."/>
            <person name="Li Y."/>
            <person name="Liew Y.J."/>
            <person name="Baumgarten S."/>
            <person name="Simakov O."/>
            <person name="Wilson M."/>
            <person name="Piel J."/>
            <person name="Ashoor H."/>
            <person name="Bougouffa S."/>
            <person name="Bajic V.B."/>
            <person name="Ryu T."/>
            <person name="Ravasi T."/>
            <person name="Bayer T."/>
            <person name="Micklem G."/>
            <person name="Kim H."/>
            <person name="Bhak J."/>
            <person name="Lajeunesse T.C."/>
            <person name="Voolstra C.R."/>
        </authorList>
    </citation>
    <scope>NUCLEOTIDE SEQUENCE [LARGE SCALE GENOMIC DNA]</scope>
    <source>
        <strain evidence="6 7">CCMP2467</strain>
    </source>
</reference>
<organism evidence="6 7">
    <name type="scientific">Symbiodinium microadriaticum</name>
    <name type="common">Dinoflagellate</name>
    <name type="synonym">Zooxanthella microadriatica</name>
    <dbReference type="NCBI Taxonomy" id="2951"/>
    <lineage>
        <taxon>Eukaryota</taxon>
        <taxon>Sar</taxon>
        <taxon>Alveolata</taxon>
        <taxon>Dinophyceae</taxon>
        <taxon>Suessiales</taxon>
        <taxon>Symbiodiniaceae</taxon>
        <taxon>Symbiodinium</taxon>
    </lineage>
</organism>
<comment type="cofactor">
    <cofactor evidence="3 4">
        <name>FAD</name>
        <dbReference type="ChEBI" id="CHEBI:57692"/>
    </cofactor>
    <text evidence="3 4">Binds 1 FAD per dimer.</text>
</comment>
<dbReference type="OMA" id="NAMAQIQ"/>
<feature type="binding site" evidence="4">
    <location>
        <position position="257"/>
    </location>
    <ligand>
        <name>FAD</name>
        <dbReference type="ChEBI" id="CHEBI:57692"/>
    </ligand>
</feature>
<dbReference type="InterPro" id="IPR029035">
    <property type="entry name" value="DHS-like_NAD/FAD-binding_dom"/>
</dbReference>
<dbReference type="InterPro" id="IPR033947">
    <property type="entry name" value="ETF_alpha_N"/>
</dbReference>
<dbReference type="AlphaFoldDB" id="A0A1Q9DCN8"/>
<evidence type="ECO:0000256" key="4">
    <source>
        <dbReference type="PIRSR" id="PIRSR000089-1"/>
    </source>
</evidence>
<evidence type="ECO:0000313" key="7">
    <source>
        <dbReference type="Proteomes" id="UP000186817"/>
    </source>
</evidence>
<keyword evidence="3 4" id="KW-0274">FAD</keyword>
<accession>A0A1Q9DCN8</accession>
<dbReference type="PANTHER" id="PTHR43153">
    <property type="entry name" value="ELECTRON TRANSFER FLAVOPROTEIN ALPHA"/>
    <property type="match status" value="1"/>
</dbReference>
<gene>
    <name evidence="6" type="primary">ETFA</name>
    <name evidence="6" type="ORF">AK812_SmicGene25188</name>
</gene>
<keyword evidence="3" id="KW-0813">Transport</keyword>
<evidence type="ECO:0000313" key="6">
    <source>
        <dbReference type="EMBL" id="OLP92948.1"/>
    </source>
</evidence>
<dbReference type="InterPro" id="IPR014731">
    <property type="entry name" value="ETF_asu_C"/>
</dbReference>
<dbReference type="SUPFAM" id="SSF52402">
    <property type="entry name" value="Adenine nucleotide alpha hydrolases-like"/>
    <property type="match status" value="1"/>
</dbReference>
<dbReference type="EMBL" id="LSRX01000600">
    <property type="protein sequence ID" value="OLP92948.1"/>
    <property type="molecule type" value="Genomic_DNA"/>
</dbReference>
<dbReference type="PANTHER" id="PTHR43153:SF1">
    <property type="entry name" value="ELECTRON TRANSFER FLAVOPROTEIN SUBUNIT ALPHA, MITOCHONDRIAL"/>
    <property type="match status" value="1"/>
</dbReference>
<proteinExistence type="inferred from homology"/>
<dbReference type="GO" id="GO:0009055">
    <property type="term" value="F:electron transfer activity"/>
    <property type="evidence" value="ECO:0007669"/>
    <property type="project" value="InterPro"/>
</dbReference>
<comment type="subunit">
    <text evidence="3">Heterodimer of an alpha and a beta subunit.</text>
</comment>
<keyword evidence="3" id="KW-0496">Mitochondrion</keyword>
<comment type="function">
    <text evidence="3">The electron transfer flavoprotein serves as a specific electron acceptor for several dehydrogenases, including five acyl-CoA dehydrogenases, glutaryl-CoA and sarcosine dehydrogenase. It transfers the electrons to the main mitochondrial respiratory chain via ETF-ubiquinone oxidoreductase (ETF dehydrogenase).</text>
</comment>
<keyword evidence="3" id="KW-0249">Electron transport</keyword>
<evidence type="ECO:0000259" key="5">
    <source>
        <dbReference type="SMART" id="SM00893"/>
    </source>
</evidence>
<evidence type="ECO:0000256" key="3">
    <source>
        <dbReference type="PIRNR" id="PIRNR000089"/>
    </source>
</evidence>
<evidence type="ECO:0000256" key="1">
    <source>
        <dbReference type="ARBA" id="ARBA00004305"/>
    </source>
</evidence>
<dbReference type="InterPro" id="IPR014730">
    <property type="entry name" value="ETF_a/b_N"/>
</dbReference>
<name>A0A1Q9DCN8_SYMMI</name>
<feature type="binding site" evidence="4">
    <location>
        <begin position="297"/>
        <end position="301"/>
    </location>
    <ligand>
        <name>FAD</name>
        <dbReference type="ChEBI" id="CHEBI:57692"/>
    </ligand>
</feature>
<keyword evidence="7" id="KW-1185">Reference proteome</keyword>
<feature type="binding site" evidence="4">
    <location>
        <begin position="314"/>
        <end position="321"/>
    </location>
    <ligand>
        <name>FAD</name>
        <dbReference type="ChEBI" id="CHEBI:57692"/>
    </ligand>
</feature>
<dbReference type="Gene3D" id="3.40.50.620">
    <property type="entry name" value="HUPs"/>
    <property type="match status" value="1"/>
</dbReference>
<dbReference type="Pfam" id="PF00766">
    <property type="entry name" value="ETF_alpha"/>
    <property type="match status" value="1"/>
</dbReference>
<dbReference type="Gene3D" id="3.40.50.1220">
    <property type="entry name" value="TPP-binding domain"/>
    <property type="match status" value="1"/>
</dbReference>
<dbReference type="CDD" id="cd01715">
    <property type="entry name" value="ETF_alpha"/>
    <property type="match status" value="1"/>
</dbReference>
<dbReference type="GO" id="GO:0050660">
    <property type="term" value="F:flavin adenine dinucleotide binding"/>
    <property type="evidence" value="ECO:0007669"/>
    <property type="project" value="InterPro"/>
</dbReference>
<dbReference type="GO" id="GO:0005759">
    <property type="term" value="C:mitochondrial matrix"/>
    <property type="evidence" value="ECO:0007669"/>
    <property type="project" value="UniProtKB-SubCell"/>
</dbReference>
<dbReference type="InterPro" id="IPR014729">
    <property type="entry name" value="Rossmann-like_a/b/a_fold"/>
</dbReference>
<dbReference type="Pfam" id="PF01012">
    <property type="entry name" value="ETF"/>
    <property type="match status" value="1"/>
</dbReference>
<dbReference type="Proteomes" id="UP000186817">
    <property type="component" value="Unassembled WGS sequence"/>
</dbReference>
<dbReference type="SMART" id="SM00893">
    <property type="entry name" value="ETF"/>
    <property type="match status" value="1"/>
</dbReference>
<feature type="domain" description="Electron transfer flavoprotein alpha/beta-subunit N-terminal" evidence="5">
    <location>
        <begin position="58"/>
        <end position="243"/>
    </location>
</feature>
<protein>
    <recommendedName>
        <fullName evidence="3">Electron transfer flavoprotein subunit alpha</fullName>
        <shortName evidence="3">Alpha-ETF</shortName>
    </recommendedName>
</protein>
<comment type="caution">
    <text evidence="6">The sequence shown here is derived from an EMBL/GenBank/DDBJ whole genome shotgun (WGS) entry which is preliminary data.</text>
</comment>
<evidence type="ECO:0000256" key="2">
    <source>
        <dbReference type="ARBA" id="ARBA00005817"/>
    </source>
</evidence>
<keyword evidence="3" id="KW-0285">Flavoprotein</keyword>
<feature type="binding site" evidence="4">
    <location>
        <begin position="283"/>
        <end position="284"/>
    </location>
    <ligand>
        <name>FAD</name>
        <dbReference type="ChEBI" id="CHEBI:57692"/>
    </ligand>
</feature>
<dbReference type="PIRSF" id="PIRSF000089">
    <property type="entry name" value="Electra_flavoP_a"/>
    <property type="match status" value="1"/>
</dbReference>
<sequence>MATTRLRVQVFKSLTPAFGSVHSSRPSAATSRVQRAMACLGLRRVGSVALPRLRGYATLLLAEHNNQTLNKATLHAVAAASKLPGCTSVDLLVAGKGCGEVAKEGATAEGVSKVLLAEADPLEHPVADTLAELNLGYKCVAAVSSSLAKETLPRLAASLDVQPITDILEVAEEDGVYRRPMYAGNAIATVQSSDDVRLLTFRQTAFEAAGTAASAAPVEAVDAKTGAGAGIEWLKDSEAQSDKPQLNSASRVVAGGRGLKSGENFEKVLEPLCDKLKAALGASRAAVDAGFVPNELQVGQTGKVVAPQLYIAVGISGAIQHLAGMKARLSLS</sequence>
<dbReference type="SUPFAM" id="SSF52467">
    <property type="entry name" value="DHS-like NAD/FAD-binding domain"/>
    <property type="match status" value="1"/>
</dbReference>
<dbReference type="InterPro" id="IPR001308">
    <property type="entry name" value="ETF_a/FixB"/>
</dbReference>
<dbReference type="GO" id="GO:0033539">
    <property type="term" value="P:fatty acid beta-oxidation using acyl-CoA dehydrogenase"/>
    <property type="evidence" value="ECO:0007669"/>
    <property type="project" value="TreeGrafter"/>
</dbReference>
<comment type="similarity">
    <text evidence="2 3">Belongs to the ETF alpha-subunit/FixB family.</text>
</comment>